<sequence>HELVGLSNKLNNEDFLKKAPAHVVEGVKEKHTILVEKEQKLRTNLSRIKEAQE</sequence>
<reference evidence="4" key="1">
    <citation type="journal article" date="2015" name="Nature">
        <title>Complex archaea that bridge the gap between prokaryotes and eukaryotes.</title>
        <authorList>
            <person name="Spang A."/>
            <person name="Saw J.H."/>
            <person name="Jorgensen S.L."/>
            <person name="Zaremba-Niedzwiedzka K."/>
            <person name="Martijn J."/>
            <person name="Lind A.E."/>
            <person name="van Eijk R."/>
            <person name="Schleper C."/>
            <person name="Guy L."/>
            <person name="Ettema T.J."/>
        </authorList>
    </citation>
    <scope>NUCLEOTIDE SEQUENCE</scope>
</reference>
<dbReference type="SUPFAM" id="SSF46589">
    <property type="entry name" value="tRNA-binding arm"/>
    <property type="match status" value="1"/>
</dbReference>
<dbReference type="GO" id="GO:0005524">
    <property type="term" value="F:ATP binding"/>
    <property type="evidence" value="ECO:0007669"/>
    <property type="project" value="UniProtKB-KW"/>
</dbReference>
<name>A0A0F9EJQ5_9ZZZZ</name>
<dbReference type="InterPro" id="IPR019499">
    <property type="entry name" value="Val-tRNA_synth_tRNA-bd"/>
</dbReference>
<dbReference type="GO" id="GO:0004832">
    <property type="term" value="F:valine-tRNA ligase activity"/>
    <property type="evidence" value="ECO:0007669"/>
    <property type="project" value="InterPro"/>
</dbReference>
<comment type="caution">
    <text evidence="4">The sequence shown here is derived from an EMBL/GenBank/DDBJ whole genome shotgun (WGS) entry which is preliminary data.</text>
</comment>
<dbReference type="GO" id="GO:0005737">
    <property type="term" value="C:cytoplasm"/>
    <property type="evidence" value="ECO:0007669"/>
    <property type="project" value="InterPro"/>
</dbReference>
<feature type="domain" description="Valyl-tRNA synthetase tRNA-binding arm" evidence="3">
    <location>
        <begin position="2"/>
        <end position="49"/>
    </location>
</feature>
<dbReference type="EMBL" id="LAZR01024695">
    <property type="protein sequence ID" value="KKL74318.1"/>
    <property type="molecule type" value="Genomic_DNA"/>
</dbReference>
<protein>
    <recommendedName>
        <fullName evidence="3">Valyl-tRNA synthetase tRNA-binding arm domain-containing protein</fullName>
    </recommendedName>
</protein>
<organism evidence="4">
    <name type="scientific">marine sediment metagenome</name>
    <dbReference type="NCBI Taxonomy" id="412755"/>
    <lineage>
        <taxon>unclassified sequences</taxon>
        <taxon>metagenomes</taxon>
        <taxon>ecological metagenomes</taxon>
    </lineage>
</organism>
<accession>A0A0F9EJQ5</accession>
<keyword evidence="2" id="KW-0067">ATP-binding</keyword>
<proteinExistence type="predicted"/>
<dbReference type="Pfam" id="PF10458">
    <property type="entry name" value="Val_tRNA-synt_C"/>
    <property type="match status" value="1"/>
</dbReference>
<dbReference type="InterPro" id="IPR010978">
    <property type="entry name" value="tRNA-bd_arm"/>
</dbReference>
<feature type="non-terminal residue" evidence="4">
    <location>
        <position position="1"/>
    </location>
</feature>
<dbReference type="GO" id="GO:0006438">
    <property type="term" value="P:valyl-tRNA aminoacylation"/>
    <property type="evidence" value="ECO:0007669"/>
    <property type="project" value="InterPro"/>
</dbReference>
<evidence type="ECO:0000313" key="4">
    <source>
        <dbReference type="EMBL" id="KKL74318.1"/>
    </source>
</evidence>
<evidence type="ECO:0000259" key="3">
    <source>
        <dbReference type="Pfam" id="PF10458"/>
    </source>
</evidence>
<evidence type="ECO:0000256" key="2">
    <source>
        <dbReference type="ARBA" id="ARBA00022840"/>
    </source>
</evidence>
<dbReference type="InterPro" id="IPR037118">
    <property type="entry name" value="Val-tRNA_synth_C_sf"/>
</dbReference>
<dbReference type="AlphaFoldDB" id="A0A0F9EJQ5"/>
<evidence type="ECO:0000256" key="1">
    <source>
        <dbReference type="ARBA" id="ARBA00022741"/>
    </source>
</evidence>
<gene>
    <name evidence="4" type="ORF">LCGC14_2066060</name>
</gene>
<dbReference type="Gene3D" id="1.10.287.380">
    <property type="entry name" value="Valyl-tRNA synthetase, C-terminal domain"/>
    <property type="match status" value="1"/>
</dbReference>
<keyword evidence="1" id="KW-0547">Nucleotide-binding</keyword>